<reference evidence="2 3" key="1">
    <citation type="submission" date="2018-03" db="EMBL/GenBank/DDBJ databases">
        <title>Draft genome sequence of Rohu Carp (Labeo rohita).</title>
        <authorList>
            <person name="Das P."/>
            <person name="Kushwaha B."/>
            <person name="Joshi C.G."/>
            <person name="Kumar D."/>
            <person name="Nagpure N.S."/>
            <person name="Sahoo L."/>
            <person name="Das S.P."/>
            <person name="Bit A."/>
            <person name="Patnaik S."/>
            <person name="Meher P.K."/>
            <person name="Jayasankar P."/>
            <person name="Koringa P.G."/>
            <person name="Patel N.V."/>
            <person name="Hinsu A.T."/>
            <person name="Kumar R."/>
            <person name="Pandey M."/>
            <person name="Agarwal S."/>
            <person name="Srivastava S."/>
            <person name="Singh M."/>
            <person name="Iquebal M.A."/>
            <person name="Jaiswal S."/>
            <person name="Angadi U.B."/>
            <person name="Kumar N."/>
            <person name="Raza M."/>
            <person name="Shah T.M."/>
            <person name="Rai A."/>
            <person name="Jena J.K."/>
        </authorList>
    </citation>
    <scope>NUCLEOTIDE SEQUENCE [LARGE SCALE GENOMIC DNA]</scope>
    <source>
        <strain evidence="2">DASCIFA01</strain>
        <tissue evidence="2">Testis</tissue>
    </source>
</reference>
<feature type="compositionally biased region" description="Low complexity" evidence="1">
    <location>
        <begin position="69"/>
        <end position="78"/>
    </location>
</feature>
<protein>
    <submittedName>
        <fullName evidence="2">Uncharacterized protein</fullName>
    </submittedName>
</protein>
<evidence type="ECO:0000256" key="1">
    <source>
        <dbReference type="SAM" id="MobiDB-lite"/>
    </source>
</evidence>
<accession>A0A498MC50</accession>
<organism evidence="2 3">
    <name type="scientific">Labeo rohita</name>
    <name type="common">Indian major carp</name>
    <name type="synonym">Cyprinus rohita</name>
    <dbReference type="NCBI Taxonomy" id="84645"/>
    <lineage>
        <taxon>Eukaryota</taxon>
        <taxon>Metazoa</taxon>
        <taxon>Chordata</taxon>
        <taxon>Craniata</taxon>
        <taxon>Vertebrata</taxon>
        <taxon>Euteleostomi</taxon>
        <taxon>Actinopterygii</taxon>
        <taxon>Neopterygii</taxon>
        <taxon>Teleostei</taxon>
        <taxon>Ostariophysi</taxon>
        <taxon>Cypriniformes</taxon>
        <taxon>Cyprinidae</taxon>
        <taxon>Labeoninae</taxon>
        <taxon>Labeonini</taxon>
        <taxon>Labeo</taxon>
    </lineage>
</organism>
<name>A0A498MC50_LABRO</name>
<dbReference type="Proteomes" id="UP000290572">
    <property type="component" value="Unassembled WGS sequence"/>
</dbReference>
<evidence type="ECO:0000313" key="3">
    <source>
        <dbReference type="Proteomes" id="UP000290572"/>
    </source>
</evidence>
<feature type="region of interest" description="Disordered" evidence="1">
    <location>
        <begin position="1"/>
        <end position="100"/>
    </location>
</feature>
<proteinExistence type="predicted"/>
<comment type="caution">
    <text evidence="2">The sequence shown here is derived from an EMBL/GenBank/DDBJ whole genome shotgun (WGS) entry which is preliminary data.</text>
</comment>
<keyword evidence="3" id="KW-1185">Reference proteome</keyword>
<dbReference type="AlphaFoldDB" id="A0A498MC50"/>
<sequence length="116" mass="12621">MTDWSALRARARPPPGRRGGRYGAGAPRGTGETVRRPQGESLVRHQRARDGPIRWGPSVRGRHRRPVGRKGPAPAGGARARGGRCSPTSVRVLGRPPRNTLFPVTASEIRLRPPRT</sequence>
<dbReference type="EMBL" id="QBIY01012866">
    <property type="protein sequence ID" value="RXN15095.1"/>
    <property type="molecule type" value="Genomic_DNA"/>
</dbReference>
<gene>
    <name evidence="2" type="ORF">ROHU_037133</name>
</gene>
<evidence type="ECO:0000313" key="2">
    <source>
        <dbReference type="EMBL" id="RXN15095.1"/>
    </source>
</evidence>